<feature type="transmembrane region" description="Helical" evidence="6">
    <location>
        <begin position="548"/>
        <end position="573"/>
    </location>
</feature>
<evidence type="ECO:0000256" key="5">
    <source>
        <dbReference type="ARBA" id="ARBA00023136"/>
    </source>
</evidence>
<feature type="transmembrane region" description="Helical" evidence="6">
    <location>
        <begin position="161"/>
        <end position="178"/>
    </location>
</feature>
<comment type="subcellular location">
    <subcellularLocation>
        <location evidence="1">Cell membrane</location>
        <topology evidence="1">Multi-pass membrane protein</topology>
    </subcellularLocation>
</comment>
<evidence type="ECO:0000256" key="2">
    <source>
        <dbReference type="ARBA" id="ARBA00022475"/>
    </source>
</evidence>
<dbReference type="PANTHER" id="PTHR34820">
    <property type="entry name" value="INNER MEMBRANE PROTEIN YEBZ"/>
    <property type="match status" value="1"/>
</dbReference>
<organism evidence="8 9">
    <name type="scientific">Microbacterium invictum</name>
    <dbReference type="NCBI Taxonomy" id="515415"/>
    <lineage>
        <taxon>Bacteria</taxon>
        <taxon>Bacillati</taxon>
        <taxon>Actinomycetota</taxon>
        <taxon>Actinomycetes</taxon>
        <taxon>Micrococcales</taxon>
        <taxon>Microbacteriaceae</taxon>
        <taxon>Microbacterium</taxon>
    </lineage>
</organism>
<dbReference type="InterPro" id="IPR008457">
    <property type="entry name" value="Cu-R_CopD_dom"/>
</dbReference>
<feature type="transmembrane region" description="Helical" evidence="6">
    <location>
        <begin position="136"/>
        <end position="154"/>
    </location>
</feature>
<keyword evidence="2" id="KW-1003">Cell membrane</keyword>
<evidence type="ECO:0000256" key="4">
    <source>
        <dbReference type="ARBA" id="ARBA00022989"/>
    </source>
</evidence>
<feature type="transmembrane region" description="Helical" evidence="6">
    <location>
        <begin position="366"/>
        <end position="386"/>
    </location>
</feature>
<feature type="domain" description="Copper resistance protein D" evidence="7">
    <location>
        <begin position="225"/>
        <end position="323"/>
    </location>
</feature>
<protein>
    <submittedName>
        <fullName evidence="8">Cytochrome c oxidase assembly protein</fullName>
    </submittedName>
</protein>
<dbReference type="RefSeq" id="WP_322410422.1">
    <property type="nucleotide sequence ID" value="NZ_CP139779.1"/>
</dbReference>
<evidence type="ECO:0000259" key="7">
    <source>
        <dbReference type="Pfam" id="PF05425"/>
    </source>
</evidence>
<dbReference type="Pfam" id="PF05425">
    <property type="entry name" value="CopD"/>
    <property type="match status" value="1"/>
</dbReference>
<name>A0ABZ0V9H4_9MICO</name>
<dbReference type="PANTHER" id="PTHR34820:SF4">
    <property type="entry name" value="INNER MEMBRANE PROTEIN YEBZ"/>
    <property type="match status" value="1"/>
</dbReference>
<dbReference type="Proteomes" id="UP001324533">
    <property type="component" value="Chromosome"/>
</dbReference>
<keyword evidence="3 6" id="KW-0812">Transmembrane</keyword>
<feature type="transmembrane region" description="Helical" evidence="6">
    <location>
        <begin position="593"/>
        <end position="618"/>
    </location>
</feature>
<proteinExistence type="predicted"/>
<keyword evidence="9" id="KW-1185">Reference proteome</keyword>
<gene>
    <name evidence="8" type="ORF">T9R20_16475</name>
</gene>
<dbReference type="InterPro" id="IPR019108">
    <property type="entry name" value="Caa3_assmbl_CtaG-rel"/>
</dbReference>
<evidence type="ECO:0000256" key="3">
    <source>
        <dbReference type="ARBA" id="ARBA00022692"/>
    </source>
</evidence>
<evidence type="ECO:0000313" key="9">
    <source>
        <dbReference type="Proteomes" id="UP001324533"/>
    </source>
</evidence>
<feature type="transmembrane region" description="Helical" evidence="6">
    <location>
        <begin position="12"/>
        <end position="33"/>
    </location>
</feature>
<feature type="transmembrane region" description="Helical" evidence="6">
    <location>
        <begin position="229"/>
        <end position="250"/>
    </location>
</feature>
<keyword evidence="4 6" id="KW-1133">Transmembrane helix</keyword>
<reference evidence="8 9" key="1">
    <citation type="submission" date="2023-06" db="EMBL/GenBank/DDBJ databases">
        <title>Rock-solubilizing bacteria, Microbacterium invictum, promotes re-establishment of vegetation in rocky wasteland by accelerating rock bio-weathering and reshaping soil bacterial community.</title>
        <authorList>
            <person name="Liu C."/>
        </authorList>
    </citation>
    <scope>NUCLEOTIDE SEQUENCE [LARGE SCALE GENOMIC DNA]</scope>
    <source>
        <strain evidence="8 9">X-18</strain>
    </source>
</reference>
<feature type="transmembrane region" description="Helical" evidence="6">
    <location>
        <begin position="398"/>
        <end position="416"/>
    </location>
</feature>
<dbReference type="InterPro" id="IPR032694">
    <property type="entry name" value="CopC/D"/>
</dbReference>
<feature type="transmembrane region" description="Helical" evidence="6">
    <location>
        <begin position="480"/>
        <end position="498"/>
    </location>
</feature>
<evidence type="ECO:0000256" key="6">
    <source>
        <dbReference type="SAM" id="Phobius"/>
    </source>
</evidence>
<feature type="transmembrane region" description="Helical" evidence="6">
    <location>
        <begin position="302"/>
        <end position="324"/>
    </location>
</feature>
<accession>A0ABZ0V9H4</accession>
<evidence type="ECO:0000256" key="1">
    <source>
        <dbReference type="ARBA" id="ARBA00004651"/>
    </source>
</evidence>
<evidence type="ECO:0000313" key="8">
    <source>
        <dbReference type="EMBL" id="WQB70272.1"/>
    </source>
</evidence>
<keyword evidence="5 6" id="KW-0472">Membrane</keyword>
<dbReference type="Pfam" id="PF09678">
    <property type="entry name" value="Caa3_CtaG"/>
    <property type="match status" value="1"/>
</dbReference>
<feature type="transmembrane region" description="Helical" evidence="6">
    <location>
        <begin position="87"/>
        <end position="107"/>
    </location>
</feature>
<feature type="transmembrane region" description="Helical" evidence="6">
    <location>
        <begin position="190"/>
        <end position="217"/>
    </location>
</feature>
<feature type="transmembrane region" description="Helical" evidence="6">
    <location>
        <begin position="428"/>
        <end position="450"/>
    </location>
</feature>
<feature type="transmembrane region" description="Helical" evidence="6">
    <location>
        <begin position="262"/>
        <end position="282"/>
    </location>
</feature>
<feature type="transmembrane region" description="Helical" evidence="6">
    <location>
        <begin position="53"/>
        <end position="75"/>
    </location>
</feature>
<sequence>MNSRALRATGPVILVAAALVTLIAGLALGGGAAPLLIGDPGPVARWGLPVAKLLVNLSAAGMIGALVLALFALRAGEREFDVALDTASVSAAIFTVAAAATGFLTFVDAFNPAINAGAEFGAQLGRFLVDTEPGRAWLITTIAGAALTVLTFAVRSWLATMLVAIAAIAALIPMATQGHSGEEANHNSAVVALALHIIAAAAWLGGLLLLVILRPVLERTRLTVVLSRYSSIALAAFLVVALSGTVRAAIGVVTPEALFSPYGAILSVKVIALIAIGVFGAWYRRGAIARLDQRPDAAARRFWGIVAVELAFMGIASGAAAALARTPPPVDTALPPVRTPAEVLTGAPLPPEFTLDRWLSAWDLDLLWATAAGFGLFFYLAGVWRLTRRGDRWPVYRTVLWTAGIVLLFWVTSGPINAYQDYLFSVHMLGHMLLSMAIPALLVAGAPVTLASRAIRKRDDGTRGGREWILWAVHTPVSRILTNPFVAAGLFIGSLWAFYYTDLFRWSLYDHLGHEWMIAHFLITGYLFALTLIGIDPVPWRLPYAGRLLLLIGVMAMHAFFGVAMMMQTGLMVAEWFGSMGRTWGPTPLEDQYIGGGLAWSIGEIPTLVLAITVAIQWSRSDARDQKRSDRHADRTGDAELDAYNAQLAALAQRDAVRAEREARVSR</sequence>
<feature type="transmembrane region" description="Helical" evidence="6">
    <location>
        <begin position="518"/>
        <end position="536"/>
    </location>
</feature>
<dbReference type="EMBL" id="CP139779">
    <property type="protein sequence ID" value="WQB70272.1"/>
    <property type="molecule type" value="Genomic_DNA"/>
</dbReference>